<feature type="transmembrane region" description="Helical" evidence="7">
    <location>
        <begin position="257"/>
        <end position="275"/>
    </location>
</feature>
<reference evidence="9" key="1">
    <citation type="submission" date="2020-05" db="EMBL/GenBank/DDBJ databases">
        <authorList>
            <person name="Chiriac C."/>
            <person name="Salcher M."/>
            <person name="Ghai R."/>
            <person name="Kavagutti S V."/>
        </authorList>
    </citation>
    <scope>NUCLEOTIDE SEQUENCE</scope>
</reference>
<feature type="transmembrane region" description="Helical" evidence="7">
    <location>
        <begin position="137"/>
        <end position="158"/>
    </location>
</feature>
<dbReference type="InterPro" id="IPR020846">
    <property type="entry name" value="MFS_dom"/>
</dbReference>
<dbReference type="SUPFAM" id="SSF103473">
    <property type="entry name" value="MFS general substrate transporter"/>
    <property type="match status" value="1"/>
</dbReference>
<organism evidence="9">
    <name type="scientific">freshwater metagenome</name>
    <dbReference type="NCBI Taxonomy" id="449393"/>
    <lineage>
        <taxon>unclassified sequences</taxon>
        <taxon>metagenomes</taxon>
        <taxon>ecological metagenomes</taxon>
    </lineage>
</organism>
<keyword evidence="3" id="KW-1003">Cell membrane</keyword>
<dbReference type="GO" id="GO:0005886">
    <property type="term" value="C:plasma membrane"/>
    <property type="evidence" value="ECO:0007669"/>
    <property type="project" value="UniProtKB-SubCell"/>
</dbReference>
<evidence type="ECO:0000256" key="3">
    <source>
        <dbReference type="ARBA" id="ARBA00022475"/>
    </source>
</evidence>
<comment type="subcellular location">
    <subcellularLocation>
        <location evidence="1">Cell membrane</location>
        <topology evidence="1">Multi-pass membrane protein</topology>
    </subcellularLocation>
</comment>
<evidence type="ECO:0000313" key="9">
    <source>
        <dbReference type="EMBL" id="CAB4965409.1"/>
    </source>
</evidence>
<feature type="transmembrane region" description="Helical" evidence="7">
    <location>
        <begin position="195"/>
        <end position="214"/>
    </location>
</feature>
<keyword evidence="6 7" id="KW-0472">Membrane</keyword>
<feature type="transmembrane region" description="Helical" evidence="7">
    <location>
        <begin position="76"/>
        <end position="95"/>
    </location>
</feature>
<keyword evidence="4 7" id="KW-0812">Transmembrane</keyword>
<feature type="transmembrane region" description="Helical" evidence="7">
    <location>
        <begin position="335"/>
        <end position="354"/>
    </location>
</feature>
<feature type="transmembrane region" description="Helical" evidence="7">
    <location>
        <begin position="41"/>
        <end position="64"/>
    </location>
</feature>
<feature type="transmembrane region" description="Helical" evidence="7">
    <location>
        <begin position="432"/>
        <end position="451"/>
    </location>
</feature>
<evidence type="ECO:0000256" key="2">
    <source>
        <dbReference type="ARBA" id="ARBA00022448"/>
    </source>
</evidence>
<keyword evidence="5 7" id="KW-1133">Transmembrane helix</keyword>
<dbReference type="InterPro" id="IPR004638">
    <property type="entry name" value="EmrB-like"/>
</dbReference>
<gene>
    <name evidence="9" type="ORF">UFOPK3772_02651</name>
</gene>
<feature type="transmembrane region" description="Helical" evidence="7">
    <location>
        <begin position="361"/>
        <end position="383"/>
    </location>
</feature>
<feature type="transmembrane region" description="Helical" evidence="7">
    <location>
        <begin position="500"/>
        <end position="518"/>
    </location>
</feature>
<feature type="transmembrane region" description="Helical" evidence="7">
    <location>
        <begin position="226"/>
        <end position="245"/>
    </location>
</feature>
<dbReference type="PANTHER" id="PTHR23501">
    <property type="entry name" value="MAJOR FACILITATOR SUPERFAMILY"/>
    <property type="match status" value="1"/>
</dbReference>
<feature type="transmembrane region" description="Helical" evidence="7">
    <location>
        <begin position="389"/>
        <end position="411"/>
    </location>
</feature>
<dbReference type="Pfam" id="PF07690">
    <property type="entry name" value="MFS_1"/>
    <property type="match status" value="1"/>
</dbReference>
<dbReference type="PRINTS" id="PR01036">
    <property type="entry name" value="TCRTETB"/>
</dbReference>
<dbReference type="PROSITE" id="PS50850">
    <property type="entry name" value="MFS"/>
    <property type="match status" value="1"/>
</dbReference>
<evidence type="ECO:0000256" key="6">
    <source>
        <dbReference type="ARBA" id="ARBA00023136"/>
    </source>
</evidence>
<feature type="transmembrane region" description="Helical" evidence="7">
    <location>
        <begin position="165"/>
        <end position="183"/>
    </location>
</feature>
<sequence length="536" mass="56569">MTTTSAADAQPDPSETLDAEATLIAEGAPSEDLLHGGQLRIVMAALMLTLFLAALDQTIVSTALPRITSELGGLNQLAWVVTAYLLASTASTPIWGKISDIYGRKPMLQIAIVVFLVGSVAAGAAQSMEWLIVTRGIQGLGGGGLMVLVMAVIADVIPPRERGRYTGLFGGVFAIASIAGPLLGGFFVESLSWRWIFYINLPIGIAAFFIIAAVLKVPVRRIDHSIDYLGAILMVAGVSTLLLVAEWGGSRFPWGEMAIWLMVAAAVALLAAFVWRELRAPEPLVPMALFRNHVFSVTSGIGFIVGFAMFGAIIFLPLFLQIVRGSSPTSAGLEMLPMMAGLLVASILSGRLISRIGRYKIFPIIGTALATIGMFLLSTMTVTTPYWQIALYMLVLGLGIGNVMQVLVLAVQNSVNPKDVGVATSGATFFRSIGGTFGTAIFGAVMANGIARNLAETLPPGSAGAIDPAQLTNAMSTIASLPADIRDIVLGAFTNSLSNVFLTAVPILVVAFVLALFLKDVRLHGAKEHEVPTLME</sequence>
<dbReference type="CDD" id="cd17502">
    <property type="entry name" value="MFS_Azr1_MDR_like"/>
    <property type="match status" value="1"/>
</dbReference>
<feature type="transmembrane region" description="Helical" evidence="7">
    <location>
        <begin position="295"/>
        <end position="323"/>
    </location>
</feature>
<dbReference type="AlphaFoldDB" id="A0A6J7LHF3"/>
<name>A0A6J7LHF3_9ZZZZ</name>
<dbReference type="InterPro" id="IPR036259">
    <property type="entry name" value="MFS_trans_sf"/>
</dbReference>
<evidence type="ECO:0000256" key="5">
    <source>
        <dbReference type="ARBA" id="ARBA00022989"/>
    </source>
</evidence>
<proteinExistence type="predicted"/>
<dbReference type="PANTHER" id="PTHR23501:SF197">
    <property type="entry name" value="COMD"/>
    <property type="match status" value="1"/>
</dbReference>
<evidence type="ECO:0000256" key="1">
    <source>
        <dbReference type="ARBA" id="ARBA00004651"/>
    </source>
</evidence>
<dbReference type="EMBL" id="CAFBNE010000110">
    <property type="protein sequence ID" value="CAB4965409.1"/>
    <property type="molecule type" value="Genomic_DNA"/>
</dbReference>
<protein>
    <submittedName>
        <fullName evidence="9">Unannotated protein</fullName>
    </submittedName>
</protein>
<dbReference type="Gene3D" id="1.20.1250.20">
    <property type="entry name" value="MFS general substrate transporter like domains"/>
    <property type="match status" value="1"/>
</dbReference>
<dbReference type="FunFam" id="1.20.1720.10:FF:000004">
    <property type="entry name" value="EmrB/QacA family drug resistance transporter"/>
    <property type="match status" value="1"/>
</dbReference>
<feature type="transmembrane region" description="Helical" evidence="7">
    <location>
        <begin position="107"/>
        <end position="125"/>
    </location>
</feature>
<keyword evidence="2" id="KW-0813">Transport</keyword>
<dbReference type="NCBIfam" id="TIGR00711">
    <property type="entry name" value="efflux_EmrB"/>
    <property type="match status" value="1"/>
</dbReference>
<dbReference type="Gene3D" id="1.20.1720.10">
    <property type="entry name" value="Multidrug resistance protein D"/>
    <property type="match status" value="1"/>
</dbReference>
<feature type="domain" description="Major facilitator superfamily (MFS) profile" evidence="8">
    <location>
        <begin position="42"/>
        <end position="523"/>
    </location>
</feature>
<evidence type="ECO:0000256" key="4">
    <source>
        <dbReference type="ARBA" id="ARBA00022692"/>
    </source>
</evidence>
<evidence type="ECO:0000259" key="8">
    <source>
        <dbReference type="PROSITE" id="PS50850"/>
    </source>
</evidence>
<dbReference type="InterPro" id="IPR011701">
    <property type="entry name" value="MFS"/>
</dbReference>
<evidence type="ECO:0000256" key="7">
    <source>
        <dbReference type="SAM" id="Phobius"/>
    </source>
</evidence>
<accession>A0A6J7LHF3</accession>
<dbReference type="GO" id="GO:0022857">
    <property type="term" value="F:transmembrane transporter activity"/>
    <property type="evidence" value="ECO:0007669"/>
    <property type="project" value="InterPro"/>
</dbReference>